<dbReference type="PANTHER" id="PTHR43875:SF1">
    <property type="entry name" value="OSMOPROTECTIVE COMPOUNDS UPTAKE ATP-BINDING PROTEIN GGTA"/>
    <property type="match status" value="1"/>
</dbReference>
<comment type="caution">
    <text evidence="5">The sequence shown here is derived from an EMBL/GenBank/DDBJ whole genome shotgun (WGS) entry which is preliminary data.</text>
</comment>
<dbReference type="PANTHER" id="PTHR43875">
    <property type="entry name" value="MALTODEXTRIN IMPORT ATP-BINDING PROTEIN MSMX"/>
    <property type="match status" value="1"/>
</dbReference>
<protein>
    <submittedName>
        <fullName evidence="5">ABC transporter ATP-binding protein</fullName>
    </submittedName>
</protein>
<dbReference type="GO" id="GO:0055052">
    <property type="term" value="C:ATP-binding cassette (ABC) transporter complex, substrate-binding subunit-containing"/>
    <property type="evidence" value="ECO:0007669"/>
    <property type="project" value="TreeGrafter"/>
</dbReference>
<evidence type="ECO:0000313" key="6">
    <source>
        <dbReference type="Proteomes" id="UP000824101"/>
    </source>
</evidence>
<dbReference type="EMBL" id="DXBC01000076">
    <property type="protein sequence ID" value="HIZ79138.1"/>
    <property type="molecule type" value="Genomic_DNA"/>
</dbReference>
<dbReference type="SUPFAM" id="SSF52540">
    <property type="entry name" value="P-loop containing nucleoside triphosphate hydrolases"/>
    <property type="match status" value="1"/>
</dbReference>
<keyword evidence="2" id="KW-0547">Nucleotide-binding</keyword>
<gene>
    <name evidence="5" type="ORF">IAA17_05065</name>
</gene>
<dbReference type="GO" id="GO:0005524">
    <property type="term" value="F:ATP binding"/>
    <property type="evidence" value="ECO:0007669"/>
    <property type="project" value="UniProtKB-KW"/>
</dbReference>
<reference evidence="5" key="1">
    <citation type="journal article" date="2021" name="PeerJ">
        <title>Extensive microbial diversity within the chicken gut microbiome revealed by metagenomics and culture.</title>
        <authorList>
            <person name="Gilroy R."/>
            <person name="Ravi A."/>
            <person name="Getino M."/>
            <person name="Pursley I."/>
            <person name="Horton D.L."/>
            <person name="Alikhan N.F."/>
            <person name="Baker D."/>
            <person name="Gharbi K."/>
            <person name="Hall N."/>
            <person name="Watson M."/>
            <person name="Adriaenssens E.M."/>
            <person name="Foster-Nyarko E."/>
            <person name="Jarju S."/>
            <person name="Secka A."/>
            <person name="Antonio M."/>
            <person name="Oren A."/>
            <person name="Chaudhuri R.R."/>
            <person name="La Ragione R."/>
            <person name="Hildebrand F."/>
            <person name="Pallen M.J."/>
        </authorList>
    </citation>
    <scope>NUCLEOTIDE SEQUENCE</scope>
    <source>
        <strain evidence="5">ChiBcec1-1093</strain>
    </source>
</reference>
<dbReference type="PROSITE" id="PS50893">
    <property type="entry name" value="ABC_TRANSPORTER_2"/>
    <property type="match status" value="1"/>
</dbReference>
<dbReference type="InterPro" id="IPR040582">
    <property type="entry name" value="OB_MalK-like"/>
</dbReference>
<dbReference type="InterPro" id="IPR012340">
    <property type="entry name" value="NA-bd_OB-fold"/>
</dbReference>
<dbReference type="Gene3D" id="2.40.50.100">
    <property type="match status" value="1"/>
</dbReference>
<evidence type="ECO:0000313" key="5">
    <source>
        <dbReference type="EMBL" id="HIZ79138.1"/>
    </source>
</evidence>
<dbReference type="SMART" id="SM00382">
    <property type="entry name" value="AAA"/>
    <property type="match status" value="1"/>
</dbReference>
<dbReference type="Pfam" id="PF17912">
    <property type="entry name" value="OB_MalK"/>
    <property type="match status" value="1"/>
</dbReference>
<sequence length="368" mass="40815">MAGLVLNNVAKLYPNGGVGVKDLSLEIKDGEFAVLVGPAGSGKSTLLRMIGGLEDISLGDIYIGGERVNDLEPRERKVAMIFRNYMLYPQMTVYENLAFGLKLAGCGKNELHERVMETAKLLELEELLETPSEQVTGIDRYKVVVGRALARRPEVLLMDDPMISLDGQLRCEMREGLAELHHRLGVTVVYVTEDASEAMLLGTKLAVIRDGLLEQTGTPEEICGRPQNRFVAEYFSRPAMNVTTAKVEEEDGRAILWVEGCRGVFSEENSRRLLKGEYAGKEILIGIRPKDIHAEPVCGEKWSDNRVEAVAETCEEYGGETYMTFRAGDETFRALAPEETKIQPGDPVVLAVDPEKVYIFDKDTQKAI</sequence>
<evidence type="ECO:0000256" key="1">
    <source>
        <dbReference type="ARBA" id="ARBA00022448"/>
    </source>
</evidence>
<dbReference type="InterPro" id="IPR027417">
    <property type="entry name" value="P-loop_NTPase"/>
</dbReference>
<dbReference type="Gene3D" id="3.40.50.300">
    <property type="entry name" value="P-loop containing nucleotide triphosphate hydrolases"/>
    <property type="match status" value="1"/>
</dbReference>
<accession>A0A9D2GG33</accession>
<dbReference type="Proteomes" id="UP000824101">
    <property type="component" value="Unassembled WGS sequence"/>
</dbReference>
<keyword evidence="3 5" id="KW-0067">ATP-binding</keyword>
<feature type="domain" description="ABC transporter" evidence="4">
    <location>
        <begin position="4"/>
        <end position="235"/>
    </location>
</feature>
<dbReference type="FunFam" id="3.40.50.300:FF:000042">
    <property type="entry name" value="Maltose/maltodextrin ABC transporter, ATP-binding protein"/>
    <property type="match status" value="1"/>
</dbReference>
<keyword evidence="1" id="KW-0813">Transport</keyword>
<dbReference type="GO" id="GO:0016887">
    <property type="term" value="F:ATP hydrolysis activity"/>
    <property type="evidence" value="ECO:0007669"/>
    <property type="project" value="InterPro"/>
</dbReference>
<evidence type="ECO:0000256" key="3">
    <source>
        <dbReference type="ARBA" id="ARBA00022840"/>
    </source>
</evidence>
<reference evidence="5" key="2">
    <citation type="submission" date="2021-04" db="EMBL/GenBank/DDBJ databases">
        <authorList>
            <person name="Gilroy R."/>
        </authorList>
    </citation>
    <scope>NUCLEOTIDE SEQUENCE</scope>
    <source>
        <strain evidence="5">ChiBcec1-1093</strain>
    </source>
</reference>
<dbReference type="InterPro" id="IPR047641">
    <property type="entry name" value="ABC_transpr_MalK/UgpC-like"/>
</dbReference>
<dbReference type="InterPro" id="IPR003439">
    <property type="entry name" value="ABC_transporter-like_ATP-bd"/>
</dbReference>
<proteinExistence type="predicted"/>
<dbReference type="SUPFAM" id="SSF50331">
    <property type="entry name" value="MOP-like"/>
    <property type="match status" value="1"/>
</dbReference>
<dbReference type="InterPro" id="IPR003593">
    <property type="entry name" value="AAA+_ATPase"/>
</dbReference>
<evidence type="ECO:0000256" key="2">
    <source>
        <dbReference type="ARBA" id="ARBA00022741"/>
    </source>
</evidence>
<dbReference type="GO" id="GO:0140359">
    <property type="term" value="F:ABC-type transporter activity"/>
    <property type="evidence" value="ECO:0007669"/>
    <property type="project" value="UniProtKB-ARBA"/>
</dbReference>
<dbReference type="InterPro" id="IPR008995">
    <property type="entry name" value="Mo/tungstate-bd_C_term_dom"/>
</dbReference>
<dbReference type="Gene3D" id="2.40.50.140">
    <property type="entry name" value="Nucleic acid-binding proteins"/>
    <property type="match status" value="1"/>
</dbReference>
<organism evidence="5 6">
    <name type="scientific">Candidatus Lachnoclostridium stercorigallinarum</name>
    <dbReference type="NCBI Taxonomy" id="2838634"/>
    <lineage>
        <taxon>Bacteria</taxon>
        <taxon>Bacillati</taxon>
        <taxon>Bacillota</taxon>
        <taxon>Clostridia</taxon>
        <taxon>Lachnospirales</taxon>
        <taxon>Lachnospiraceae</taxon>
    </lineage>
</organism>
<evidence type="ECO:0000259" key="4">
    <source>
        <dbReference type="PROSITE" id="PS50893"/>
    </source>
</evidence>
<dbReference type="Pfam" id="PF00005">
    <property type="entry name" value="ABC_tran"/>
    <property type="match status" value="1"/>
</dbReference>
<name>A0A9D2GG33_9FIRM</name>
<dbReference type="AlphaFoldDB" id="A0A9D2GG33"/>